<dbReference type="EMBL" id="SOBT01000011">
    <property type="protein sequence ID" value="TDU25797.1"/>
    <property type="molecule type" value="Genomic_DNA"/>
</dbReference>
<evidence type="ECO:0000313" key="11">
    <source>
        <dbReference type="Proteomes" id="UP000295341"/>
    </source>
</evidence>
<keyword evidence="11" id="KW-1185">Reference proteome</keyword>
<accession>A0A4R7NXB0</accession>
<evidence type="ECO:0000259" key="9">
    <source>
        <dbReference type="Pfam" id="PF01343"/>
    </source>
</evidence>
<proteinExistence type="inferred from homology"/>
<keyword evidence="8" id="KW-1133">Transmembrane helix</keyword>
<dbReference type="Pfam" id="PF01343">
    <property type="entry name" value="Peptidase_S49"/>
    <property type="match status" value="2"/>
</dbReference>
<dbReference type="OrthoDB" id="9764363at2"/>
<dbReference type="Proteomes" id="UP000295341">
    <property type="component" value="Unassembled WGS sequence"/>
</dbReference>
<sequence>MSEPKKSLIRRAFDFLWGTVITIYRALIILSVVMFAVLLWTVFKGGPTPTVEDNVALVIWPEGQVVDQLDNERAFVERVMREPPSQTRLRDLVDALEAAADDKRITTAVLKLDTLTSAGMAQIDELVAAMHKFQAAGKTIHAYGPSYDQIGYLAAAAADDVSVDPNGSVLIEGFSVYQNYFKDALDKLGIKINVFRVGEFKAAVEPFIRNDMSPEAERANQEWLGDLWSNYGKHVAQGRKIKDDAAQNYVSGFRAGIEKFRGDGAAYAKDAGLITHIETLQQFRQRVGAIVGIDEDHGSFRQIHYSEYLRAVKHAGNRAKPKPDTTGNQIALIVVQGEIVDGVGEAGQAGGDTIAELLEEARRDDDVAAVVLRIDSPGGSAWASEIIRREIQQLKTAGKPVVASMGTVAASGGYWIAMDTDQIWASESTITGSIGIFGLIPTIDQPLEKLGVHTDGIGTTPLAGAFRIDRPLSDDVAAIFQSEVDKGYRDFVGGVAAGRKLEVAKVESFAQGRVWSGLDAKGLGLVDSFGGLEQATEAAATLAGLEAGDWTLEEITPAPEFPSTLLSQFFGSISSRFGFGGVSMQHPVLQALQRTDAAGWLARFNDPRGLYAHCMCTPSAPRTR</sequence>
<dbReference type="PIRSF" id="PIRSF001217">
    <property type="entry name" value="Protease_4_SppA"/>
    <property type="match status" value="1"/>
</dbReference>
<keyword evidence="6 8" id="KW-0472">Membrane</keyword>
<evidence type="ECO:0000256" key="6">
    <source>
        <dbReference type="ARBA" id="ARBA00023136"/>
    </source>
</evidence>
<organism evidence="10 11">
    <name type="scientific">Panacagrimonas perspica</name>
    <dbReference type="NCBI Taxonomy" id="381431"/>
    <lineage>
        <taxon>Bacteria</taxon>
        <taxon>Pseudomonadati</taxon>
        <taxon>Pseudomonadota</taxon>
        <taxon>Gammaproteobacteria</taxon>
        <taxon>Nevskiales</taxon>
        <taxon>Nevskiaceae</taxon>
        <taxon>Panacagrimonas</taxon>
    </lineage>
</organism>
<dbReference type="NCBIfam" id="TIGR00706">
    <property type="entry name" value="SppA_dom"/>
    <property type="match status" value="1"/>
</dbReference>
<dbReference type="PANTHER" id="PTHR33209">
    <property type="entry name" value="PROTEASE 4"/>
    <property type="match status" value="1"/>
</dbReference>
<evidence type="ECO:0000256" key="3">
    <source>
        <dbReference type="ARBA" id="ARBA00022670"/>
    </source>
</evidence>
<keyword evidence="5" id="KW-0720">Serine protease</keyword>
<dbReference type="InterPro" id="IPR047217">
    <property type="entry name" value="S49_SppA_67K_type_N"/>
</dbReference>
<comment type="subcellular location">
    <subcellularLocation>
        <location evidence="1">Membrane</location>
    </subcellularLocation>
</comment>
<feature type="active site" description="Proton donor/acceptor" evidence="7">
    <location>
        <position position="201"/>
    </location>
</feature>
<dbReference type="InterPro" id="IPR029045">
    <property type="entry name" value="ClpP/crotonase-like_dom_sf"/>
</dbReference>
<dbReference type="InterPro" id="IPR047272">
    <property type="entry name" value="S49_SppA_C"/>
</dbReference>
<dbReference type="InterPro" id="IPR004634">
    <property type="entry name" value="Pept_S49_pIV"/>
</dbReference>
<dbReference type="NCBIfam" id="TIGR00705">
    <property type="entry name" value="SppA_67K"/>
    <property type="match status" value="1"/>
</dbReference>
<feature type="domain" description="Peptidase S49" evidence="9">
    <location>
        <begin position="394"/>
        <end position="545"/>
    </location>
</feature>
<gene>
    <name evidence="10" type="ORF">DFR24_4242</name>
</gene>
<dbReference type="PANTHER" id="PTHR33209:SF1">
    <property type="entry name" value="PEPTIDASE S49 DOMAIN-CONTAINING PROTEIN"/>
    <property type="match status" value="1"/>
</dbReference>
<evidence type="ECO:0000256" key="8">
    <source>
        <dbReference type="SAM" id="Phobius"/>
    </source>
</evidence>
<evidence type="ECO:0000256" key="5">
    <source>
        <dbReference type="ARBA" id="ARBA00022825"/>
    </source>
</evidence>
<dbReference type="GO" id="GO:0006465">
    <property type="term" value="P:signal peptide processing"/>
    <property type="evidence" value="ECO:0007669"/>
    <property type="project" value="InterPro"/>
</dbReference>
<dbReference type="SUPFAM" id="SSF52096">
    <property type="entry name" value="ClpP/crotonase"/>
    <property type="match status" value="2"/>
</dbReference>
<dbReference type="InterPro" id="IPR004635">
    <property type="entry name" value="Pept_S49_SppA"/>
</dbReference>
<comment type="caution">
    <text evidence="10">The sequence shown here is derived from an EMBL/GenBank/DDBJ whole genome shotgun (WGS) entry which is preliminary data.</text>
</comment>
<dbReference type="RefSeq" id="WP_133883386.1">
    <property type="nucleotide sequence ID" value="NZ_MWIN01000013.1"/>
</dbReference>
<keyword evidence="8" id="KW-0812">Transmembrane</keyword>
<feature type="active site" description="Nucleophile" evidence="7">
    <location>
        <position position="411"/>
    </location>
</feature>
<protein>
    <submittedName>
        <fullName evidence="10">Protease-4</fullName>
    </submittedName>
</protein>
<dbReference type="InterPro" id="IPR002142">
    <property type="entry name" value="Peptidase_S49"/>
</dbReference>
<dbReference type="GO" id="GO:0016020">
    <property type="term" value="C:membrane"/>
    <property type="evidence" value="ECO:0007669"/>
    <property type="project" value="UniProtKB-SubCell"/>
</dbReference>
<evidence type="ECO:0000256" key="1">
    <source>
        <dbReference type="ARBA" id="ARBA00004370"/>
    </source>
</evidence>
<dbReference type="AlphaFoldDB" id="A0A4R7NXB0"/>
<evidence type="ECO:0000256" key="4">
    <source>
        <dbReference type="ARBA" id="ARBA00022801"/>
    </source>
</evidence>
<dbReference type="CDD" id="cd07023">
    <property type="entry name" value="S49_Sppa_N_C"/>
    <property type="match status" value="1"/>
</dbReference>
<name>A0A4R7NXB0_9GAMM</name>
<dbReference type="CDD" id="cd07018">
    <property type="entry name" value="S49_SppA_67K_type"/>
    <property type="match status" value="1"/>
</dbReference>
<dbReference type="Gene3D" id="6.20.330.10">
    <property type="match status" value="1"/>
</dbReference>
<feature type="transmembrane region" description="Helical" evidence="8">
    <location>
        <begin position="12"/>
        <end position="43"/>
    </location>
</feature>
<dbReference type="GO" id="GO:0008236">
    <property type="term" value="F:serine-type peptidase activity"/>
    <property type="evidence" value="ECO:0007669"/>
    <property type="project" value="UniProtKB-KW"/>
</dbReference>
<reference evidence="10 11" key="1">
    <citation type="submission" date="2019-03" db="EMBL/GenBank/DDBJ databases">
        <title>Genomic Encyclopedia of Type Strains, Phase IV (KMG-IV): sequencing the most valuable type-strain genomes for metagenomic binning, comparative biology and taxonomic classification.</title>
        <authorList>
            <person name="Goeker M."/>
        </authorList>
    </citation>
    <scope>NUCLEOTIDE SEQUENCE [LARGE SCALE GENOMIC DNA]</scope>
    <source>
        <strain evidence="10 11">DSM 26377</strain>
    </source>
</reference>
<dbReference type="Gene3D" id="3.90.226.10">
    <property type="entry name" value="2-enoyl-CoA Hydratase, Chain A, domain 1"/>
    <property type="match status" value="3"/>
</dbReference>
<keyword evidence="3 10" id="KW-0645">Protease</keyword>
<keyword evidence="4" id="KW-0378">Hydrolase</keyword>
<evidence type="ECO:0000256" key="2">
    <source>
        <dbReference type="ARBA" id="ARBA00008683"/>
    </source>
</evidence>
<evidence type="ECO:0000313" key="10">
    <source>
        <dbReference type="EMBL" id="TDU25797.1"/>
    </source>
</evidence>
<evidence type="ECO:0000256" key="7">
    <source>
        <dbReference type="PIRSR" id="PIRSR001217-1"/>
    </source>
</evidence>
<feature type="domain" description="Peptidase S49" evidence="9">
    <location>
        <begin position="133"/>
        <end position="286"/>
    </location>
</feature>
<comment type="similarity">
    <text evidence="2">Belongs to the peptidase S49 family.</text>
</comment>